<dbReference type="FunFam" id="2.10.110.10:FF:000010">
    <property type="entry name" value="PDZ and LIM domain protein 5"/>
    <property type="match status" value="1"/>
</dbReference>
<evidence type="ECO:0000256" key="6">
    <source>
        <dbReference type="ARBA" id="ARBA00023038"/>
    </source>
</evidence>
<proteinExistence type="predicted"/>
<evidence type="ECO:0000313" key="12">
    <source>
        <dbReference type="Proteomes" id="UP000694389"/>
    </source>
</evidence>
<dbReference type="Ensembl" id="ENSDLAT00005069103.1">
    <property type="protein sequence ID" value="ENSDLAP00005064063.1"/>
    <property type="gene ID" value="ENSDLAG00005027877.1"/>
</dbReference>
<dbReference type="GO" id="GO:0046872">
    <property type="term" value="F:metal ion binding"/>
    <property type="evidence" value="ECO:0007669"/>
    <property type="project" value="UniProtKB-KW"/>
</dbReference>
<feature type="region of interest" description="Disordered" evidence="8">
    <location>
        <begin position="307"/>
        <end position="331"/>
    </location>
</feature>
<keyword evidence="2" id="KW-0963">Cytoplasm</keyword>
<dbReference type="FunFam" id="2.10.110.10:FF:000014">
    <property type="entry name" value="PDZ and LIM domain protein 5"/>
    <property type="match status" value="1"/>
</dbReference>
<name>A0A8P4K281_DICLA</name>
<evidence type="ECO:0000259" key="9">
    <source>
        <dbReference type="PROSITE" id="PS50023"/>
    </source>
</evidence>
<evidence type="ECO:0000256" key="8">
    <source>
        <dbReference type="SAM" id="MobiDB-lite"/>
    </source>
</evidence>
<comment type="subcellular location">
    <subcellularLocation>
        <location evidence="1">Cytoplasm</location>
    </subcellularLocation>
</comment>
<dbReference type="PROSITE" id="PS50023">
    <property type="entry name" value="LIM_DOMAIN_2"/>
    <property type="match status" value="3"/>
</dbReference>
<organism evidence="11 12">
    <name type="scientific">Dicentrarchus labrax</name>
    <name type="common">European seabass</name>
    <name type="synonym">Morone labrax</name>
    <dbReference type="NCBI Taxonomy" id="13489"/>
    <lineage>
        <taxon>Eukaryota</taxon>
        <taxon>Metazoa</taxon>
        <taxon>Chordata</taxon>
        <taxon>Craniata</taxon>
        <taxon>Vertebrata</taxon>
        <taxon>Euteleostomi</taxon>
        <taxon>Actinopterygii</taxon>
        <taxon>Neopterygii</taxon>
        <taxon>Teleostei</taxon>
        <taxon>Neoteleostei</taxon>
        <taxon>Acanthomorphata</taxon>
        <taxon>Eupercaria</taxon>
        <taxon>Moronidae</taxon>
        <taxon>Dicentrarchus</taxon>
    </lineage>
</organism>
<dbReference type="CDD" id="cd06753">
    <property type="entry name" value="PDZ_PDLIM-like"/>
    <property type="match status" value="1"/>
</dbReference>
<dbReference type="InterPro" id="IPR036034">
    <property type="entry name" value="PDZ_sf"/>
</dbReference>
<dbReference type="Pfam" id="PF00412">
    <property type="entry name" value="LIM"/>
    <property type="match status" value="3"/>
</dbReference>
<dbReference type="InterPro" id="IPR031847">
    <property type="entry name" value="PDLI1-4/Zasp-like_mid"/>
</dbReference>
<dbReference type="GeneTree" id="ENSGT00940000155292"/>
<dbReference type="PROSITE" id="PS50106">
    <property type="entry name" value="PDZ"/>
    <property type="match status" value="1"/>
</dbReference>
<dbReference type="GO" id="GO:0001725">
    <property type="term" value="C:stress fiber"/>
    <property type="evidence" value="ECO:0007669"/>
    <property type="project" value="TreeGrafter"/>
</dbReference>
<evidence type="ECO:0000256" key="2">
    <source>
        <dbReference type="ARBA" id="ARBA00022490"/>
    </source>
</evidence>
<dbReference type="Pfam" id="PF15936">
    <property type="entry name" value="DUF4749"/>
    <property type="match status" value="1"/>
</dbReference>
<dbReference type="PANTHER" id="PTHR24214:SF32">
    <property type="entry name" value="PDZ AND LIM DOMAIN PROTEIN 5"/>
    <property type="match status" value="1"/>
</dbReference>
<dbReference type="Proteomes" id="UP000694389">
    <property type="component" value="Unassembled WGS sequence"/>
</dbReference>
<keyword evidence="6 7" id="KW-0440">LIM domain</keyword>
<dbReference type="Pfam" id="PF00595">
    <property type="entry name" value="PDZ"/>
    <property type="match status" value="1"/>
</dbReference>
<protein>
    <submittedName>
        <fullName evidence="11">PDZ and LIM domain 5b</fullName>
    </submittedName>
</protein>
<dbReference type="Gene3D" id="2.10.110.10">
    <property type="entry name" value="Cysteine Rich Protein"/>
    <property type="match status" value="3"/>
</dbReference>
<dbReference type="InterPro" id="IPR001478">
    <property type="entry name" value="PDZ"/>
</dbReference>
<feature type="compositionally biased region" description="Basic and acidic residues" evidence="8">
    <location>
        <begin position="227"/>
        <end position="237"/>
    </location>
</feature>
<keyword evidence="12" id="KW-1185">Reference proteome</keyword>
<keyword evidence="3 7" id="KW-0479">Metal-binding</keyword>
<feature type="domain" description="PDZ" evidence="10">
    <location>
        <begin position="11"/>
        <end position="86"/>
    </location>
</feature>
<dbReference type="SMART" id="SM00228">
    <property type="entry name" value="PDZ"/>
    <property type="match status" value="1"/>
</dbReference>
<dbReference type="GO" id="GO:0007507">
    <property type="term" value="P:heart development"/>
    <property type="evidence" value="ECO:0007669"/>
    <property type="project" value="TreeGrafter"/>
</dbReference>
<dbReference type="SMART" id="SM00132">
    <property type="entry name" value="LIM"/>
    <property type="match status" value="3"/>
</dbReference>
<dbReference type="PROSITE" id="PS00478">
    <property type="entry name" value="LIM_DOMAIN_1"/>
    <property type="match status" value="1"/>
</dbReference>
<evidence type="ECO:0000256" key="4">
    <source>
        <dbReference type="ARBA" id="ARBA00022737"/>
    </source>
</evidence>
<reference evidence="11" key="1">
    <citation type="submission" date="2025-08" db="UniProtKB">
        <authorList>
            <consortium name="Ensembl"/>
        </authorList>
    </citation>
    <scope>IDENTIFICATION</scope>
</reference>
<dbReference type="FunFam" id="2.10.110.10:FF:000020">
    <property type="entry name" value="PDZ and LIM domain protein 5"/>
    <property type="match status" value="1"/>
</dbReference>
<reference evidence="11" key="2">
    <citation type="submission" date="2025-09" db="UniProtKB">
        <authorList>
            <consortium name="Ensembl"/>
        </authorList>
    </citation>
    <scope>IDENTIFICATION</scope>
</reference>
<dbReference type="GO" id="GO:0030018">
    <property type="term" value="C:Z disc"/>
    <property type="evidence" value="ECO:0007669"/>
    <property type="project" value="TreeGrafter"/>
</dbReference>
<dbReference type="FunFam" id="2.30.42.10:FF:000019">
    <property type="entry name" value="LIM domain binding 3 isoform 1"/>
    <property type="match status" value="1"/>
</dbReference>
<keyword evidence="5 7" id="KW-0862">Zinc</keyword>
<dbReference type="InterPro" id="IPR050604">
    <property type="entry name" value="PDZ-LIM_domain"/>
</dbReference>
<feature type="region of interest" description="Disordered" evidence="8">
    <location>
        <begin position="104"/>
        <end position="132"/>
    </location>
</feature>
<dbReference type="Gene3D" id="2.30.42.10">
    <property type="match status" value="1"/>
</dbReference>
<dbReference type="GO" id="GO:0030036">
    <property type="term" value="P:actin cytoskeleton organization"/>
    <property type="evidence" value="ECO:0007669"/>
    <property type="project" value="TreeGrafter"/>
</dbReference>
<feature type="compositionally biased region" description="Polar residues" evidence="8">
    <location>
        <begin position="111"/>
        <end position="127"/>
    </location>
</feature>
<dbReference type="CDD" id="cd09361">
    <property type="entry name" value="LIM1_Enigma_like"/>
    <property type="match status" value="1"/>
</dbReference>
<keyword evidence="4" id="KW-0677">Repeat</keyword>
<dbReference type="GO" id="GO:0031941">
    <property type="term" value="C:filamentous actin"/>
    <property type="evidence" value="ECO:0007669"/>
    <property type="project" value="TreeGrafter"/>
</dbReference>
<accession>A0A8P4K281</accession>
<feature type="domain" description="LIM zinc-binding" evidence="9">
    <location>
        <begin position="469"/>
        <end position="528"/>
    </location>
</feature>
<feature type="domain" description="LIM zinc-binding" evidence="9">
    <location>
        <begin position="409"/>
        <end position="468"/>
    </location>
</feature>
<dbReference type="GO" id="GO:0061061">
    <property type="term" value="P:muscle structure development"/>
    <property type="evidence" value="ECO:0007669"/>
    <property type="project" value="TreeGrafter"/>
</dbReference>
<dbReference type="InterPro" id="IPR001781">
    <property type="entry name" value="Znf_LIM"/>
</dbReference>
<dbReference type="GO" id="GO:0005912">
    <property type="term" value="C:adherens junction"/>
    <property type="evidence" value="ECO:0007669"/>
    <property type="project" value="TreeGrafter"/>
</dbReference>
<feature type="domain" description="LIM zinc-binding" evidence="9">
    <location>
        <begin position="350"/>
        <end position="408"/>
    </location>
</feature>
<evidence type="ECO:0000313" key="11">
    <source>
        <dbReference type="Ensembl" id="ENSDLAP00005064063.1"/>
    </source>
</evidence>
<dbReference type="GO" id="GO:0051371">
    <property type="term" value="F:muscle alpha-actinin binding"/>
    <property type="evidence" value="ECO:0007669"/>
    <property type="project" value="TreeGrafter"/>
</dbReference>
<evidence type="ECO:0000256" key="1">
    <source>
        <dbReference type="ARBA" id="ARBA00004496"/>
    </source>
</evidence>
<dbReference type="SUPFAM" id="SSF57716">
    <property type="entry name" value="Glucocorticoid receptor-like (DNA-binding domain)"/>
    <property type="match status" value="3"/>
</dbReference>
<dbReference type="SUPFAM" id="SSF50156">
    <property type="entry name" value="PDZ domain-like"/>
    <property type="match status" value="1"/>
</dbReference>
<dbReference type="AlphaFoldDB" id="A0A8P4K281"/>
<feature type="region of interest" description="Disordered" evidence="8">
    <location>
        <begin position="225"/>
        <end position="245"/>
    </location>
</feature>
<dbReference type="GO" id="GO:0003779">
    <property type="term" value="F:actin binding"/>
    <property type="evidence" value="ECO:0007669"/>
    <property type="project" value="TreeGrafter"/>
</dbReference>
<evidence type="ECO:0000256" key="7">
    <source>
        <dbReference type="PROSITE-ProRule" id="PRU00125"/>
    </source>
</evidence>
<sequence>MSSNYSVSLAGPAPWGFRLQGGKDFCLPLTISRLTDGGKAAKAKMNVGDIILSINGISTDSMNHLEAQNKIKACTGQLSLTLQRPSSAPKDGVPKDEPQEIIKPVPITHPAPSTTYTKPSSQSSPAYNKTARPFGGGSGVVTASASPDAPKVATIPSASSAFTPAAPSQPPQPPFPLKVTAPSSQPNVPQPSVYNTPINLYSNNNACEVAMGQRRGLLESQGLSEHFNGKPVEEPENHVSPLSDASKKRLIEDTEDWHPRTGTSQSRSFRILAQLTGTENGVYQHWCAHSALDRFLMNTRFPKGGAAPSFGKVANPAPKGPDRPTPQPHPQDLNSLVQRAEHIPAGTRTPMCSKCNNVIRGPFLVAMGMSWHPEEFNCAHCHSSLAVNGFVEEKGQVYCECCYEQFFAPTCARCHQKILGEVMNALKQTWHVSCFICVACQQPIRGNMFHMEDGQPYCEQDYYNLFGTNCHGCDFPIEAGDKFLEALGFTWHDTCFVCAVCSANLEGQPFFSKKDKALCKKHAHTVNI</sequence>
<evidence type="ECO:0000259" key="10">
    <source>
        <dbReference type="PROSITE" id="PS50106"/>
    </source>
</evidence>
<evidence type="ECO:0000256" key="5">
    <source>
        <dbReference type="ARBA" id="ARBA00022833"/>
    </source>
</evidence>
<dbReference type="PANTHER" id="PTHR24214">
    <property type="entry name" value="PDZ AND LIM DOMAIN PROTEIN ZASP"/>
    <property type="match status" value="1"/>
</dbReference>
<evidence type="ECO:0000256" key="3">
    <source>
        <dbReference type="ARBA" id="ARBA00022723"/>
    </source>
</evidence>